<dbReference type="EMBL" id="JALBCA010000025">
    <property type="protein sequence ID" value="KAI2389227.1"/>
    <property type="molecule type" value="Genomic_DNA"/>
</dbReference>
<gene>
    <name evidence="1" type="ORF">LOY88_002193</name>
</gene>
<evidence type="ECO:0000313" key="1">
    <source>
        <dbReference type="EMBL" id="KAI2389227.1"/>
    </source>
</evidence>
<sequence>MGAFDPPSLPARVLASPLLFVLRPVHALLAALRPPPYTRAPAVPPVRVVCLADTHTLAVHDVPDGHLLVHAGDLANAGSVAEIQRAVDWLNSLPHAHKFVVAGNHDAACDTAAHSAIDWGAIHYLQNTSVTVAVQPAPDARPRSFTVHGVPQVPQLVPDANSAHHAFQYPPSARTDPWPHPIPPATDILVSHSPPLHHRDVFPHCVGCPFLLAAAWRTHPALHVFGHAHAGRGVEPVYYDAPQRALERMAERRREPGYIWERGKRSAVGWLVYGGWWRDIFSVWWAWRDALAVVWGVGKAIVWTRIWGGQRALGQEGWMVNAACMDPRGSGTLTGGATVIEL</sequence>
<name>A0ACB8UZN8_9EURO</name>
<reference evidence="1" key="1">
    <citation type="journal article" date="2022" name="bioRxiv">
        <title>Population genetic analysis of Ophidiomyces ophidiicola, the causative agent of snake fungal disease, indicates recent introductions to the USA.</title>
        <authorList>
            <person name="Ladner J.T."/>
            <person name="Palmer J.M."/>
            <person name="Ettinger C.L."/>
            <person name="Stajich J.E."/>
            <person name="Farrell T.M."/>
            <person name="Glorioso B.M."/>
            <person name="Lawson B."/>
            <person name="Price S.J."/>
            <person name="Stengle A.G."/>
            <person name="Grear D.A."/>
            <person name="Lorch J.M."/>
        </authorList>
    </citation>
    <scope>NUCLEOTIDE SEQUENCE</scope>
    <source>
        <strain evidence="1">NWHC 24266-5</strain>
    </source>
</reference>
<organism evidence="1">
    <name type="scientific">Ophidiomyces ophidiicola</name>
    <dbReference type="NCBI Taxonomy" id="1387563"/>
    <lineage>
        <taxon>Eukaryota</taxon>
        <taxon>Fungi</taxon>
        <taxon>Dikarya</taxon>
        <taxon>Ascomycota</taxon>
        <taxon>Pezizomycotina</taxon>
        <taxon>Eurotiomycetes</taxon>
        <taxon>Eurotiomycetidae</taxon>
        <taxon>Onygenales</taxon>
        <taxon>Onygenaceae</taxon>
        <taxon>Ophidiomyces</taxon>
    </lineage>
</organism>
<proteinExistence type="predicted"/>
<accession>A0ACB8UZN8</accession>
<comment type="caution">
    <text evidence="1">The sequence shown here is derived from an EMBL/GenBank/DDBJ whole genome shotgun (WGS) entry which is preliminary data.</text>
</comment>
<protein>
    <submittedName>
        <fullName evidence="1">Uncharacterized protein</fullName>
    </submittedName>
</protein>